<dbReference type="InterPro" id="IPR029342">
    <property type="entry name" value="ECIST_C"/>
</dbReference>
<evidence type="ECO:0000256" key="10">
    <source>
        <dbReference type="ARBA" id="ARBA00023128"/>
    </source>
</evidence>
<dbReference type="GO" id="GO:0005634">
    <property type="term" value="C:nucleus"/>
    <property type="evidence" value="ECO:0007669"/>
    <property type="project" value="UniProtKB-SubCell"/>
</dbReference>
<dbReference type="Pfam" id="PF06239">
    <property type="entry name" value="ECSIT_N"/>
    <property type="match status" value="1"/>
</dbReference>
<evidence type="ECO:0000256" key="7">
    <source>
        <dbReference type="ARBA" id="ARBA00022588"/>
    </source>
</evidence>
<keyword evidence="7" id="KW-0399">Innate immunity</keyword>
<keyword evidence="8" id="KW-0391">Immunity</keyword>
<dbReference type="AlphaFoldDB" id="A0AAJ7TRP8"/>
<feature type="compositionally biased region" description="Low complexity" evidence="12">
    <location>
        <begin position="114"/>
        <end position="124"/>
    </location>
</feature>
<keyword evidence="15" id="KW-1185">Reference proteome</keyword>
<feature type="signal peptide" evidence="13">
    <location>
        <begin position="1"/>
        <end position="22"/>
    </location>
</feature>
<evidence type="ECO:0000313" key="15">
    <source>
        <dbReference type="Proteomes" id="UP001318040"/>
    </source>
</evidence>
<evidence type="ECO:0000256" key="5">
    <source>
        <dbReference type="ARBA" id="ARBA00019998"/>
    </source>
</evidence>
<comment type="subcellular location">
    <subcellularLocation>
        <location evidence="3">Cytoplasm</location>
    </subcellularLocation>
    <subcellularLocation>
        <location evidence="2">Mitochondrion</location>
    </subcellularLocation>
    <subcellularLocation>
        <location evidence="1">Nucleus</location>
    </subcellularLocation>
</comment>
<gene>
    <name evidence="16 17" type="primary">ECSIT</name>
</gene>
<dbReference type="InterPro" id="IPR010418">
    <property type="entry name" value="ECSIT"/>
</dbReference>
<evidence type="ECO:0000256" key="6">
    <source>
        <dbReference type="ARBA" id="ARBA00022490"/>
    </source>
</evidence>
<keyword evidence="6" id="KW-0963">Cytoplasm</keyword>
<evidence type="ECO:0000256" key="3">
    <source>
        <dbReference type="ARBA" id="ARBA00004496"/>
    </source>
</evidence>
<accession>A0AAJ7TRP8</accession>
<feature type="region of interest" description="Disordered" evidence="12">
    <location>
        <begin position="491"/>
        <end position="515"/>
    </location>
</feature>
<feature type="chain" id="PRO_5044709381" description="Evolutionarily conserved signaling intermediate in Toll pathway, mitochondrial" evidence="13">
    <location>
        <begin position="23"/>
        <end position="515"/>
    </location>
</feature>
<dbReference type="Pfam" id="PF14784">
    <property type="entry name" value="ECSIT_C"/>
    <property type="match status" value="1"/>
</dbReference>
<dbReference type="GO" id="GO:0007178">
    <property type="term" value="P:cell surface receptor protein serine/threonine kinase signaling pathway"/>
    <property type="evidence" value="ECO:0007669"/>
    <property type="project" value="TreeGrafter"/>
</dbReference>
<protein>
    <recommendedName>
        <fullName evidence="5">Evolutionarily conserved signaling intermediate in Toll pathway, mitochondrial</fullName>
    </recommendedName>
</protein>
<evidence type="ECO:0000256" key="9">
    <source>
        <dbReference type="ARBA" id="ARBA00022946"/>
    </source>
</evidence>
<feature type="compositionally biased region" description="Gly residues" evidence="12">
    <location>
        <begin position="496"/>
        <end position="508"/>
    </location>
</feature>
<feature type="region of interest" description="Disordered" evidence="12">
    <location>
        <begin position="60"/>
        <end position="136"/>
    </location>
</feature>
<evidence type="ECO:0000256" key="8">
    <source>
        <dbReference type="ARBA" id="ARBA00022859"/>
    </source>
</evidence>
<dbReference type="PANTHER" id="PTHR13113">
    <property type="entry name" value="ECSIT EVOLUTIONARILY CONSERVED SIGNALING INTERMEDIATE IN TOLL PATHWAYS"/>
    <property type="match status" value="1"/>
</dbReference>
<evidence type="ECO:0000256" key="13">
    <source>
        <dbReference type="SAM" id="SignalP"/>
    </source>
</evidence>
<dbReference type="InterPro" id="IPR011990">
    <property type="entry name" value="TPR-like_helical_dom_sf"/>
</dbReference>
<evidence type="ECO:0000256" key="12">
    <source>
        <dbReference type="SAM" id="MobiDB-lite"/>
    </source>
</evidence>
<dbReference type="GO" id="GO:0045087">
    <property type="term" value="P:innate immune response"/>
    <property type="evidence" value="ECO:0007669"/>
    <property type="project" value="UniProtKB-KW"/>
</dbReference>
<comment type="similarity">
    <text evidence="4">Belongs to the ECSIT family.</text>
</comment>
<proteinExistence type="inferred from homology"/>
<organism evidence="15 17">
    <name type="scientific">Petromyzon marinus</name>
    <name type="common">Sea lamprey</name>
    <dbReference type="NCBI Taxonomy" id="7757"/>
    <lineage>
        <taxon>Eukaryota</taxon>
        <taxon>Metazoa</taxon>
        <taxon>Chordata</taxon>
        <taxon>Craniata</taxon>
        <taxon>Vertebrata</taxon>
        <taxon>Cyclostomata</taxon>
        <taxon>Hyperoartia</taxon>
        <taxon>Petromyzontiformes</taxon>
        <taxon>Petromyzontidae</taxon>
        <taxon>Petromyzon</taxon>
    </lineage>
</organism>
<dbReference type="RefSeq" id="XP_032822833.1">
    <property type="nucleotide sequence ID" value="XM_032966942.1"/>
</dbReference>
<dbReference type="KEGG" id="pmrn:116949531"/>
<dbReference type="CTD" id="51295"/>
<evidence type="ECO:0000256" key="1">
    <source>
        <dbReference type="ARBA" id="ARBA00004123"/>
    </source>
</evidence>
<evidence type="ECO:0000259" key="14">
    <source>
        <dbReference type="SMART" id="SM01284"/>
    </source>
</evidence>
<dbReference type="RefSeq" id="XP_032822834.1">
    <property type="nucleotide sequence ID" value="XM_032966943.1"/>
</dbReference>
<dbReference type="Proteomes" id="UP001318040">
    <property type="component" value="Chromosome 37"/>
</dbReference>
<evidence type="ECO:0000256" key="11">
    <source>
        <dbReference type="ARBA" id="ARBA00023242"/>
    </source>
</evidence>
<dbReference type="SMART" id="SM01284">
    <property type="entry name" value="ECSIT_Cterm"/>
    <property type="match status" value="1"/>
</dbReference>
<evidence type="ECO:0000256" key="4">
    <source>
        <dbReference type="ARBA" id="ARBA00007674"/>
    </source>
</evidence>
<keyword evidence="11" id="KW-0539">Nucleus</keyword>
<dbReference type="Gene3D" id="1.25.40.10">
    <property type="entry name" value="Tetratricopeptide repeat domain"/>
    <property type="match status" value="1"/>
</dbReference>
<keyword evidence="13" id="KW-0732">Signal</keyword>
<dbReference type="PANTHER" id="PTHR13113:SF1">
    <property type="entry name" value="EVOLUTIONARILY CONSERVED SIGNALING INTERMEDIATE IN TOLL PATHWAY, MITOCHONDRIAL"/>
    <property type="match status" value="1"/>
</dbReference>
<dbReference type="GO" id="GO:0005739">
    <property type="term" value="C:mitochondrion"/>
    <property type="evidence" value="ECO:0007669"/>
    <property type="project" value="UniProtKB-SubCell"/>
</dbReference>
<sequence>MMSYTRGLSSLLAGIWTRTASAVTGPVGVPSRHRTGPHAATVVVVTCRSVFIGRAALQRHRLSRAQPDADSSSAGSRVTSDEAHQRLQQQQRQHEKQQQQQEEEKSQQEEEQQQKQAQNQQQQQEHQELAMKQQQKKYFWSKESTAGRADTDTSATSLTIYEHRFAEAAAAGHSSRTKAAFMSVIESFCRDDPRRRGHVDFVYAALRCMRDYGVHHDIAVYNRLLDVIPKGVFVPRNVIQRTFNHYPRQQQCGIAVLEQMENYGLMPDKETRSLLIQIYGQLSHPYRKYRRILYWFPRMKHVNPYPVPVTLPSDPVTLASLALTRMADDLDAKVTVYQSSYNDVTEDGRDVTKPYIVGIQSPDQQELLSRHRPERPVYVEGPSRLWLRDANVSYYVLRGDPLAPHEKNPPIDPERSLYYPLQLDLDLTLDLSDDFSFDVKEVEEGPVFAMCMVGRGDQATLGHWLSGLQLSNPVLGRTPIIFRLESTPSDLVPGGVSHGGRGNGSEGGPGEERTK</sequence>
<feature type="domain" description="ECSIT C-terminal" evidence="14">
    <location>
        <begin position="361"/>
        <end position="485"/>
    </location>
</feature>
<evidence type="ECO:0000313" key="17">
    <source>
        <dbReference type="RefSeq" id="XP_032822834.1"/>
    </source>
</evidence>
<keyword evidence="9" id="KW-0809">Transit peptide</keyword>
<keyword evidence="10" id="KW-0496">Mitochondrion</keyword>
<reference evidence="16 17" key="1">
    <citation type="submission" date="2025-04" db="UniProtKB">
        <authorList>
            <consortium name="RefSeq"/>
        </authorList>
    </citation>
    <scope>IDENTIFICATION</scope>
    <source>
        <tissue evidence="16 17">Sperm</tissue>
    </source>
</reference>
<evidence type="ECO:0000256" key="2">
    <source>
        <dbReference type="ARBA" id="ARBA00004173"/>
    </source>
</evidence>
<feature type="compositionally biased region" description="Polar residues" evidence="12">
    <location>
        <begin position="69"/>
        <end position="78"/>
    </location>
</feature>
<dbReference type="InterPro" id="IPR046448">
    <property type="entry name" value="ECSIT_N"/>
</dbReference>
<evidence type="ECO:0000313" key="16">
    <source>
        <dbReference type="RefSeq" id="XP_032822833.1"/>
    </source>
</evidence>
<name>A0AAJ7TRP8_PETMA</name>
<feature type="compositionally biased region" description="Basic and acidic residues" evidence="12">
    <location>
        <begin position="92"/>
        <end position="108"/>
    </location>
</feature>